<organism evidence="1 2">
    <name type="scientific">Mycena albidolilacea</name>
    <dbReference type="NCBI Taxonomy" id="1033008"/>
    <lineage>
        <taxon>Eukaryota</taxon>
        <taxon>Fungi</taxon>
        <taxon>Dikarya</taxon>
        <taxon>Basidiomycota</taxon>
        <taxon>Agaricomycotina</taxon>
        <taxon>Agaricomycetes</taxon>
        <taxon>Agaricomycetidae</taxon>
        <taxon>Agaricales</taxon>
        <taxon>Marasmiineae</taxon>
        <taxon>Mycenaceae</taxon>
        <taxon>Mycena</taxon>
    </lineage>
</organism>
<gene>
    <name evidence="1" type="ORF">DFH08DRAFT_823177</name>
</gene>
<reference evidence="1" key="1">
    <citation type="submission" date="2023-03" db="EMBL/GenBank/DDBJ databases">
        <title>Massive genome expansion in bonnet fungi (Mycena s.s.) driven by repeated elements and novel gene families across ecological guilds.</title>
        <authorList>
            <consortium name="Lawrence Berkeley National Laboratory"/>
            <person name="Harder C.B."/>
            <person name="Miyauchi S."/>
            <person name="Viragh M."/>
            <person name="Kuo A."/>
            <person name="Thoen E."/>
            <person name="Andreopoulos B."/>
            <person name="Lu D."/>
            <person name="Skrede I."/>
            <person name="Drula E."/>
            <person name="Henrissat B."/>
            <person name="Morin E."/>
            <person name="Kohler A."/>
            <person name="Barry K."/>
            <person name="LaButti K."/>
            <person name="Morin E."/>
            <person name="Salamov A."/>
            <person name="Lipzen A."/>
            <person name="Mereny Z."/>
            <person name="Hegedus B."/>
            <person name="Baldrian P."/>
            <person name="Stursova M."/>
            <person name="Weitz H."/>
            <person name="Taylor A."/>
            <person name="Grigoriev I.V."/>
            <person name="Nagy L.G."/>
            <person name="Martin F."/>
            <person name="Kauserud H."/>
        </authorList>
    </citation>
    <scope>NUCLEOTIDE SEQUENCE</scope>
    <source>
        <strain evidence="1">CBHHK002</strain>
    </source>
</reference>
<keyword evidence="2" id="KW-1185">Reference proteome</keyword>
<accession>A0AAD7EBL7</accession>
<dbReference type="EMBL" id="JARIHO010000079">
    <property type="protein sequence ID" value="KAJ7310142.1"/>
    <property type="molecule type" value="Genomic_DNA"/>
</dbReference>
<evidence type="ECO:0000313" key="1">
    <source>
        <dbReference type="EMBL" id="KAJ7310142.1"/>
    </source>
</evidence>
<protein>
    <submittedName>
        <fullName evidence="1">Uncharacterized protein</fullName>
    </submittedName>
</protein>
<dbReference type="Proteomes" id="UP001218218">
    <property type="component" value="Unassembled WGS sequence"/>
</dbReference>
<evidence type="ECO:0000313" key="2">
    <source>
        <dbReference type="Proteomes" id="UP001218218"/>
    </source>
</evidence>
<comment type="caution">
    <text evidence="1">The sequence shown here is derived from an EMBL/GenBank/DDBJ whole genome shotgun (WGS) entry which is preliminary data.</text>
</comment>
<dbReference type="AlphaFoldDB" id="A0AAD7EBL7"/>
<sequence>MTFWPASRRTLLGLCIIPASCGIIATPRPLSLFATAKFSQMPDPISLDAIINVENGYETAGAELVIFLACDGVIEIASFEWYNSHTQPLMTSQFGSPVIRVWIVTKYGTVAPFNIFTFIGEEILVNEEVQSSGVLVVF</sequence>
<name>A0AAD7EBL7_9AGAR</name>
<proteinExistence type="predicted"/>